<dbReference type="PANTHER" id="PTHR35357:SF17">
    <property type="entry name" value="PECTINESTERASE INHIBITOR 12"/>
    <property type="match status" value="1"/>
</dbReference>
<dbReference type="NCBIfam" id="TIGR01614">
    <property type="entry name" value="PME_inhib"/>
    <property type="match status" value="1"/>
</dbReference>
<evidence type="ECO:0000256" key="3">
    <source>
        <dbReference type="ARBA" id="ARBA00038471"/>
    </source>
</evidence>
<protein>
    <recommendedName>
        <fullName evidence="5">Pectinesterase inhibitor domain-containing protein</fullName>
    </recommendedName>
</protein>
<keyword evidence="2" id="KW-1015">Disulfide bond</keyword>
<accession>A0AAE1JVS9</accession>
<feature type="chain" id="PRO_5042268973" description="Pectinesterase inhibitor domain-containing protein" evidence="4">
    <location>
        <begin position="24"/>
        <end position="189"/>
    </location>
</feature>
<evidence type="ECO:0000313" key="7">
    <source>
        <dbReference type="Proteomes" id="UP001293593"/>
    </source>
</evidence>
<evidence type="ECO:0000259" key="5">
    <source>
        <dbReference type="SMART" id="SM00856"/>
    </source>
</evidence>
<evidence type="ECO:0000256" key="1">
    <source>
        <dbReference type="ARBA" id="ARBA00022729"/>
    </source>
</evidence>
<dbReference type="GO" id="GO:0005576">
    <property type="term" value="C:extracellular region"/>
    <property type="evidence" value="ECO:0007669"/>
    <property type="project" value="UniProtKB-ARBA"/>
</dbReference>
<dbReference type="InterPro" id="IPR035513">
    <property type="entry name" value="Invertase/methylesterase_inhib"/>
</dbReference>
<proteinExistence type="inferred from homology"/>
<gene>
    <name evidence="6" type="ORF">QN277_003424</name>
</gene>
<reference evidence="6" key="1">
    <citation type="submission" date="2023-10" db="EMBL/GenBank/DDBJ databases">
        <title>Chromosome-level genome of the transformable northern wattle, Acacia crassicarpa.</title>
        <authorList>
            <person name="Massaro I."/>
            <person name="Sinha N.R."/>
            <person name="Poethig S."/>
            <person name="Leichty A.R."/>
        </authorList>
    </citation>
    <scope>NUCLEOTIDE SEQUENCE</scope>
    <source>
        <strain evidence="6">Acra3RX</strain>
        <tissue evidence="6">Leaf</tissue>
    </source>
</reference>
<dbReference type="Gene3D" id="1.20.140.40">
    <property type="entry name" value="Invertase/pectin methylesterase inhibitor family protein"/>
    <property type="match status" value="1"/>
</dbReference>
<name>A0AAE1JVS9_9FABA</name>
<evidence type="ECO:0000256" key="2">
    <source>
        <dbReference type="ARBA" id="ARBA00023157"/>
    </source>
</evidence>
<dbReference type="AlphaFoldDB" id="A0AAE1JVS9"/>
<dbReference type="InterPro" id="IPR006501">
    <property type="entry name" value="Pectinesterase_inhib_dom"/>
</dbReference>
<organism evidence="6 7">
    <name type="scientific">Acacia crassicarpa</name>
    <name type="common">northern wattle</name>
    <dbReference type="NCBI Taxonomy" id="499986"/>
    <lineage>
        <taxon>Eukaryota</taxon>
        <taxon>Viridiplantae</taxon>
        <taxon>Streptophyta</taxon>
        <taxon>Embryophyta</taxon>
        <taxon>Tracheophyta</taxon>
        <taxon>Spermatophyta</taxon>
        <taxon>Magnoliopsida</taxon>
        <taxon>eudicotyledons</taxon>
        <taxon>Gunneridae</taxon>
        <taxon>Pentapetalae</taxon>
        <taxon>rosids</taxon>
        <taxon>fabids</taxon>
        <taxon>Fabales</taxon>
        <taxon>Fabaceae</taxon>
        <taxon>Caesalpinioideae</taxon>
        <taxon>mimosoid clade</taxon>
        <taxon>Acacieae</taxon>
        <taxon>Acacia</taxon>
    </lineage>
</organism>
<dbReference type="CDD" id="cd15795">
    <property type="entry name" value="PMEI-Pla_a_1_like"/>
    <property type="match status" value="1"/>
</dbReference>
<dbReference type="GO" id="GO:0004857">
    <property type="term" value="F:enzyme inhibitor activity"/>
    <property type="evidence" value="ECO:0007669"/>
    <property type="project" value="InterPro"/>
</dbReference>
<dbReference type="SUPFAM" id="SSF101148">
    <property type="entry name" value="Plant invertase/pectin methylesterase inhibitor"/>
    <property type="match status" value="1"/>
</dbReference>
<feature type="signal peptide" evidence="4">
    <location>
        <begin position="1"/>
        <end position="23"/>
    </location>
</feature>
<keyword evidence="1 4" id="KW-0732">Signal</keyword>
<comment type="caution">
    <text evidence="6">The sequence shown here is derived from an EMBL/GenBank/DDBJ whole genome shotgun (WGS) entry which is preliminary data.</text>
</comment>
<sequence>MSRSWFLLSLFLLVTTISTISYAKPHHDLIDQTCKQCENQSLILDYGLCSSALDVIPVSHSANLQGLALVAMELALENATTTLSTIEKLLMNKDDEDHDDSTAACLRDCLELYSEAAWRIMGSVRAFLSENYESTKTSMSSVMEAASTCQGGFAEKGEVSPLTKENYNLFQLSGVSLCIIQMSNPAESS</sequence>
<dbReference type="EMBL" id="JAWXYG010000010">
    <property type="protein sequence ID" value="KAK4260284.1"/>
    <property type="molecule type" value="Genomic_DNA"/>
</dbReference>
<dbReference type="Pfam" id="PF04043">
    <property type="entry name" value="PMEI"/>
    <property type="match status" value="1"/>
</dbReference>
<dbReference type="Proteomes" id="UP001293593">
    <property type="component" value="Unassembled WGS sequence"/>
</dbReference>
<dbReference type="SMART" id="SM00856">
    <property type="entry name" value="PMEI"/>
    <property type="match status" value="1"/>
</dbReference>
<comment type="similarity">
    <text evidence="3">Belongs to the PMEI family.</text>
</comment>
<evidence type="ECO:0000313" key="6">
    <source>
        <dbReference type="EMBL" id="KAK4260284.1"/>
    </source>
</evidence>
<evidence type="ECO:0000256" key="4">
    <source>
        <dbReference type="SAM" id="SignalP"/>
    </source>
</evidence>
<feature type="domain" description="Pectinesterase inhibitor" evidence="5">
    <location>
        <begin position="25"/>
        <end position="179"/>
    </location>
</feature>
<keyword evidence="7" id="KW-1185">Reference proteome</keyword>
<dbReference type="FunFam" id="1.20.140.40:FF:000002">
    <property type="entry name" value="Putative invertase inhibitor"/>
    <property type="match status" value="1"/>
</dbReference>
<dbReference type="InterPro" id="IPR034088">
    <property type="entry name" value="Pla_a_1-like"/>
</dbReference>
<dbReference type="PANTHER" id="PTHR35357">
    <property type="entry name" value="OS02G0537100 PROTEIN"/>
    <property type="match status" value="1"/>
</dbReference>